<name>A0A4S2MQY8_9PEZI</name>
<protein>
    <submittedName>
        <fullName evidence="2">Uncharacterized protein</fullName>
    </submittedName>
</protein>
<gene>
    <name evidence="2" type="ORF">EX30DRAFT_212581</name>
</gene>
<evidence type="ECO:0000313" key="3">
    <source>
        <dbReference type="Proteomes" id="UP000298138"/>
    </source>
</evidence>
<evidence type="ECO:0000313" key="2">
    <source>
        <dbReference type="EMBL" id="TGZ77078.1"/>
    </source>
</evidence>
<evidence type="ECO:0000256" key="1">
    <source>
        <dbReference type="SAM" id="Phobius"/>
    </source>
</evidence>
<dbReference type="InParanoid" id="A0A4S2MQY8"/>
<keyword evidence="1" id="KW-1133">Transmembrane helix</keyword>
<organism evidence="2 3">
    <name type="scientific">Ascodesmis nigricans</name>
    <dbReference type="NCBI Taxonomy" id="341454"/>
    <lineage>
        <taxon>Eukaryota</taxon>
        <taxon>Fungi</taxon>
        <taxon>Dikarya</taxon>
        <taxon>Ascomycota</taxon>
        <taxon>Pezizomycotina</taxon>
        <taxon>Pezizomycetes</taxon>
        <taxon>Pezizales</taxon>
        <taxon>Ascodesmidaceae</taxon>
        <taxon>Ascodesmis</taxon>
    </lineage>
</organism>
<keyword evidence="1" id="KW-0472">Membrane</keyword>
<keyword evidence="1" id="KW-0812">Transmembrane</keyword>
<dbReference type="Proteomes" id="UP000298138">
    <property type="component" value="Unassembled WGS sequence"/>
</dbReference>
<reference evidence="2 3" key="1">
    <citation type="submission" date="2019-04" db="EMBL/GenBank/DDBJ databases">
        <title>Comparative genomics and transcriptomics to analyze fruiting body development in filamentous ascomycetes.</title>
        <authorList>
            <consortium name="DOE Joint Genome Institute"/>
            <person name="Lutkenhaus R."/>
            <person name="Traeger S."/>
            <person name="Breuer J."/>
            <person name="Kuo A."/>
            <person name="Lipzen A."/>
            <person name="Pangilinan J."/>
            <person name="Dilworth D."/>
            <person name="Sandor L."/>
            <person name="Poggeler S."/>
            <person name="Barry K."/>
            <person name="Grigoriev I.V."/>
            <person name="Nowrousian M."/>
        </authorList>
    </citation>
    <scope>NUCLEOTIDE SEQUENCE [LARGE SCALE GENOMIC DNA]</scope>
    <source>
        <strain evidence="2 3">CBS 389.68</strain>
    </source>
</reference>
<proteinExistence type="predicted"/>
<dbReference type="EMBL" id="ML220160">
    <property type="protein sequence ID" value="TGZ77078.1"/>
    <property type="molecule type" value="Genomic_DNA"/>
</dbReference>
<dbReference type="AlphaFoldDB" id="A0A4S2MQY8"/>
<feature type="transmembrane region" description="Helical" evidence="1">
    <location>
        <begin position="44"/>
        <end position="65"/>
    </location>
</feature>
<accession>A0A4S2MQY8</accession>
<sequence>MQGWMVSMVVVGTTRVSSRGDLTTERTHGLWSEHQYRRLRNRRLIRKITVVMIGILIGRLHRYVFIGPRY</sequence>
<keyword evidence="3" id="KW-1185">Reference proteome</keyword>